<feature type="compositionally biased region" description="Low complexity" evidence="8">
    <location>
        <begin position="339"/>
        <end position="355"/>
    </location>
</feature>
<feature type="region of interest" description="Disordered" evidence="8">
    <location>
        <begin position="371"/>
        <end position="408"/>
    </location>
</feature>
<dbReference type="GO" id="GO:0000785">
    <property type="term" value="C:chromatin"/>
    <property type="evidence" value="ECO:0007669"/>
    <property type="project" value="TreeGrafter"/>
</dbReference>
<feature type="compositionally biased region" description="Low complexity" evidence="8">
    <location>
        <begin position="761"/>
        <end position="775"/>
    </location>
</feature>
<evidence type="ECO:0000256" key="2">
    <source>
        <dbReference type="ARBA" id="ARBA00022723"/>
    </source>
</evidence>
<evidence type="ECO:0000256" key="4">
    <source>
        <dbReference type="ARBA" id="ARBA00022771"/>
    </source>
</evidence>
<dbReference type="Proteomes" id="UP001165120">
    <property type="component" value="Unassembled WGS sequence"/>
</dbReference>
<comment type="subcellular location">
    <subcellularLocation>
        <location evidence="1">Nucleus</location>
    </subcellularLocation>
</comment>
<keyword evidence="2" id="KW-0479">Metal-binding</keyword>
<dbReference type="PROSITE" id="PS00028">
    <property type="entry name" value="ZINC_FINGER_C2H2_1"/>
    <property type="match status" value="2"/>
</dbReference>
<dbReference type="GO" id="GO:0005634">
    <property type="term" value="C:nucleus"/>
    <property type="evidence" value="ECO:0007669"/>
    <property type="project" value="UniProtKB-SubCell"/>
</dbReference>
<dbReference type="InterPro" id="IPR013087">
    <property type="entry name" value="Znf_C2H2_type"/>
</dbReference>
<name>A0A9W6SUH8_CANBO</name>
<evidence type="ECO:0000256" key="1">
    <source>
        <dbReference type="ARBA" id="ARBA00004123"/>
    </source>
</evidence>
<feature type="compositionally biased region" description="Polar residues" evidence="8">
    <location>
        <begin position="611"/>
        <end position="644"/>
    </location>
</feature>
<feature type="region of interest" description="Disordered" evidence="8">
    <location>
        <begin position="335"/>
        <end position="355"/>
    </location>
</feature>
<dbReference type="InterPro" id="IPR036236">
    <property type="entry name" value="Znf_C2H2_sf"/>
</dbReference>
<feature type="region of interest" description="Disordered" evidence="8">
    <location>
        <begin position="602"/>
        <end position="651"/>
    </location>
</feature>
<feature type="compositionally biased region" description="Basic residues" evidence="8">
    <location>
        <begin position="499"/>
        <end position="512"/>
    </location>
</feature>
<feature type="compositionally biased region" description="Low complexity" evidence="8">
    <location>
        <begin position="26"/>
        <end position="70"/>
    </location>
</feature>
<keyword evidence="5" id="KW-0862">Zinc</keyword>
<evidence type="ECO:0000313" key="11">
    <source>
        <dbReference type="Proteomes" id="UP001165120"/>
    </source>
</evidence>
<sequence>MAVNSLINNSNFQLLNNTNLDSLNLKYNSQSQPESNSNSYSRSLVNSSLSSSSPLPPSSSSSLVTNSVASKYKKSKKDKKSNKDNKNNNKKYNSSSEVGNIMTNSQSSSSASPNYSSTPISGSSSIMTTGSNTMITDTGTKLPGEVPEALQVNGTTPSGKPRLFVCSTCTRAFARQEHLKRHERSHTKEKPFSCGVCSRKFSRRDLLLRHAQKLHAGCSDTAITRLRKKSIRRSSTSSSIGSTPMGHNNNNDDSISSTIRSKKMVRGSISGASSSINNTIILNNNSNNNGSFSAGSISKPRTSSISNLKNSSKIETIKTILENKTEETMSTYNNKHHMNNMGGHNSTSTSPSSSLSSDFLVGNQFNLNKNDSKNAYNNFNNGNVNGNGNGNVNGNNNVTTNNSSNNNLQQFNEDVLTDLPFLRNHLPMNRRVSFSAMSGNNYATSFNQPYASETVEFATPQMMPMDDAENWLNNLDEIPSLDFINPNFQNKQHEQNNQHQKHQQQHQQHHHQQQQQQQQQYQNQNQQTQLKNESPAEAISGYSFYDVPSKNVESLFSHSNRMPISGNNVNNNASNKSVNLNQNMFNSHLNSLLLSPLLHDSPDIDSSPSSQTQGWPNFNNNNGRQPSKLANNSNRSMSNTNYNKDNSKSKVNFDNDINELELLTDLNASRDYNLPAGYSFYGSNDVQSNVNNNSSCSSSNATISPILLDNAYGNSSTISNQPPNNLNSNSSFNSPFSRPNTSQQQQHSIPPQEQQQHHHQQQQQQNQYNDQQQQQMNSEVKNIPNNISNNFEKYSTTLLFTNLIRNCIHFSLSKYPFIGLQNPTIPDNDKLNFYTKVFEEKFLLHHPFIHKSFLNEFSLIKATLKNINTSKLNDLANSNGNMNNINASGTSDYIKVSLICFPLLVATIGAVYCNRKADAANLYEASRRSIHVYLDFRKKQQQQMQNQRNGEAAPLNDNSSPLWLIQSLTLSIIYGLFADNDICLNVIIRQVNALNSLLKSSGLTMISWNYDSNKNIDDKYFENYIQYESTVRTIHTIFHISAMLSSLYNIVPSLKVDELFIDLPVNSIVWNTNNTNEFKQVYMTFFHKPEKFSKVLGDLLEFPFNPLGSSSISPVPSTHSSSPSYSTRSMSVKNFLVDNQISEFGLNCLLNGLHQYNYFQKLGESNDANNNSNSNNNNDNNNTAVHNNSNIDANLLDKLSNSQKYNSVSNNHINHSSNMTTDVLAITADTRIQNIINNWDNMISGSSAYDQKSELVNDCKILNHYLSIKSSGIISLNRVKESVWLKSWNDMCELYYNTYKFKETDILRDNTLSHNLRDVVGHSVEILKLVFFKKDINKSSISSLSSAVGGKKICEGVNSLTLNEDQLKEITDENLGELDFENFTKHLSIDLQILFDVFLVLVKFLITFERNSKIKMRYNNLNSNINFVHHFELQSNILPFNYNSNSAINGPIPGLSENLSSISLIGNSGKSGNEEGGDEAAKSKQNDLEFFKLYKLIFKLFLNLEFFLKVNYGYHDFESEFANLTISSIVNKYKNKDINIGIDSNVNKFVDSNNFDKLNGSKSQNNTSDEDLSSRDRDLIINELINFKLPFKLLKIGEFLFSFLYDKNIKFVNFKNLSSGLFHLRIFLENREEYFE</sequence>
<evidence type="ECO:0000259" key="9">
    <source>
        <dbReference type="PROSITE" id="PS50157"/>
    </source>
</evidence>
<dbReference type="SUPFAM" id="SSF57667">
    <property type="entry name" value="beta-beta-alpha zinc fingers"/>
    <property type="match status" value="1"/>
</dbReference>
<dbReference type="InterPro" id="IPR051059">
    <property type="entry name" value="VerF-like"/>
</dbReference>
<feature type="region of interest" description="Disordered" evidence="8">
    <location>
        <begin position="1165"/>
        <end position="1188"/>
    </location>
</feature>
<dbReference type="GO" id="GO:0008270">
    <property type="term" value="F:zinc ion binding"/>
    <property type="evidence" value="ECO:0007669"/>
    <property type="project" value="UniProtKB-KW"/>
</dbReference>
<dbReference type="FunFam" id="3.30.160.60:FF:000145">
    <property type="entry name" value="Zinc finger protein 574"/>
    <property type="match status" value="1"/>
</dbReference>
<feature type="compositionally biased region" description="Low complexity" evidence="8">
    <location>
        <begin position="513"/>
        <end position="529"/>
    </location>
</feature>
<keyword evidence="4 7" id="KW-0863">Zinc-finger</keyword>
<feature type="region of interest" description="Disordered" evidence="8">
    <location>
        <begin position="229"/>
        <end position="256"/>
    </location>
</feature>
<feature type="compositionally biased region" description="Low complexity" evidence="8">
    <location>
        <begin position="719"/>
        <end position="754"/>
    </location>
</feature>
<feature type="region of interest" description="Disordered" evidence="8">
    <location>
        <begin position="482"/>
        <end position="534"/>
    </location>
</feature>
<keyword evidence="6" id="KW-0539">Nucleus</keyword>
<dbReference type="GO" id="GO:0000978">
    <property type="term" value="F:RNA polymerase II cis-regulatory region sequence-specific DNA binding"/>
    <property type="evidence" value="ECO:0007669"/>
    <property type="project" value="InterPro"/>
</dbReference>
<feature type="region of interest" description="Disordered" evidence="8">
    <location>
        <begin position="287"/>
        <end position="310"/>
    </location>
</feature>
<gene>
    <name evidence="10" type="ORF">Cboi02_000001900</name>
</gene>
<protein>
    <submittedName>
        <fullName evidence="10">Unnamed protein product</fullName>
    </submittedName>
</protein>
<evidence type="ECO:0000256" key="3">
    <source>
        <dbReference type="ARBA" id="ARBA00022737"/>
    </source>
</evidence>
<dbReference type="GO" id="GO:0000981">
    <property type="term" value="F:DNA-binding transcription factor activity, RNA polymerase II-specific"/>
    <property type="evidence" value="ECO:0007669"/>
    <property type="project" value="InterPro"/>
</dbReference>
<keyword evidence="3" id="KW-0677">Repeat</keyword>
<feature type="compositionally biased region" description="Low complexity" evidence="8">
    <location>
        <begin position="392"/>
        <end position="407"/>
    </location>
</feature>
<dbReference type="PANTHER" id="PTHR40626:SF28">
    <property type="entry name" value="REGULATORY PROTEIN ADR1"/>
    <property type="match status" value="1"/>
</dbReference>
<reference evidence="10" key="1">
    <citation type="submission" date="2023-04" db="EMBL/GenBank/DDBJ databases">
        <title>Candida boidinii NBRC 10035.</title>
        <authorList>
            <person name="Ichikawa N."/>
            <person name="Sato H."/>
            <person name="Tonouchi N."/>
        </authorList>
    </citation>
    <scope>NUCLEOTIDE SEQUENCE</scope>
    <source>
        <strain evidence="10">NBRC 10035</strain>
    </source>
</reference>
<feature type="region of interest" description="Disordered" evidence="8">
    <location>
        <begin position="26"/>
        <end position="144"/>
    </location>
</feature>
<feature type="region of interest" description="Disordered" evidence="8">
    <location>
        <begin position="714"/>
        <end position="776"/>
    </location>
</feature>
<comment type="caution">
    <text evidence="10">The sequence shown here is derived from an EMBL/GenBank/DDBJ whole genome shotgun (WGS) entry which is preliminary data.</text>
</comment>
<feature type="compositionally biased region" description="Basic residues" evidence="8">
    <location>
        <begin position="71"/>
        <end position="80"/>
    </location>
</feature>
<dbReference type="PANTHER" id="PTHR40626">
    <property type="entry name" value="MIP31509P"/>
    <property type="match status" value="1"/>
</dbReference>
<feature type="compositionally biased region" description="Low complexity" evidence="8">
    <location>
        <begin position="105"/>
        <end position="136"/>
    </location>
</feature>
<dbReference type="Gene3D" id="3.30.160.60">
    <property type="entry name" value="Classic Zinc Finger"/>
    <property type="match status" value="2"/>
</dbReference>
<dbReference type="EMBL" id="BSXN01000003">
    <property type="protein sequence ID" value="GME66551.1"/>
    <property type="molecule type" value="Genomic_DNA"/>
</dbReference>
<accession>A0A9W6SUH8</accession>
<feature type="domain" description="C2H2-type" evidence="9">
    <location>
        <begin position="164"/>
        <end position="191"/>
    </location>
</feature>
<evidence type="ECO:0000256" key="7">
    <source>
        <dbReference type="PROSITE-ProRule" id="PRU00042"/>
    </source>
</evidence>
<dbReference type="PROSITE" id="PS50157">
    <property type="entry name" value="ZINC_FINGER_C2H2_2"/>
    <property type="match status" value="2"/>
</dbReference>
<feature type="compositionally biased region" description="Low complexity" evidence="8">
    <location>
        <begin position="233"/>
        <end position="256"/>
    </location>
</feature>
<keyword evidence="11" id="KW-1185">Reference proteome</keyword>
<proteinExistence type="predicted"/>
<evidence type="ECO:0000256" key="6">
    <source>
        <dbReference type="ARBA" id="ARBA00023242"/>
    </source>
</evidence>
<organism evidence="10 11">
    <name type="scientific">Candida boidinii</name>
    <name type="common">Yeast</name>
    <dbReference type="NCBI Taxonomy" id="5477"/>
    <lineage>
        <taxon>Eukaryota</taxon>
        <taxon>Fungi</taxon>
        <taxon>Dikarya</taxon>
        <taxon>Ascomycota</taxon>
        <taxon>Saccharomycotina</taxon>
        <taxon>Pichiomycetes</taxon>
        <taxon>Pichiales</taxon>
        <taxon>Pichiaceae</taxon>
        <taxon>Ogataea</taxon>
        <taxon>Ogataea/Candida clade</taxon>
    </lineage>
</organism>
<evidence type="ECO:0000256" key="8">
    <source>
        <dbReference type="SAM" id="MobiDB-lite"/>
    </source>
</evidence>
<dbReference type="SMART" id="SM00355">
    <property type="entry name" value="ZnF_C2H2"/>
    <property type="match status" value="2"/>
</dbReference>
<evidence type="ECO:0000313" key="10">
    <source>
        <dbReference type="EMBL" id="GME66551.1"/>
    </source>
</evidence>
<feature type="domain" description="C2H2-type" evidence="9">
    <location>
        <begin position="192"/>
        <end position="220"/>
    </location>
</feature>
<evidence type="ECO:0000256" key="5">
    <source>
        <dbReference type="ARBA" id="ARBA00022833"/>
    </source>
</evidence>